<feature type="domain" description="Cyclic nucleotide-binding" evidence="2">
    <location>
        <begin position="11"/>
        <end position="57"/>
    </location>
</feature>
<dbReference type="SMART" id="SM00100">
    <property type="entry name" value="cNMP"/>
    <property type="match status" value="1"/>
</dbReference>
<dbReference type="Pfam" id="PF00027">
    <property type="entry name" value="cNMP_binding"/>
    <property type="match status" value="1"/>
</dbReference>
<dbReference type="CDD" id="cd00038">
    <property type="entry name" value="CAP_ED"/>
    <property type="match status" value="1"/>
</dbReference>
<dbReference type="Gene3D" id="2.60.120.10">
    <property type="entry name" value="Jelly Rolls"/>
    <property type="match status" value="1"/>
</dbReference>
<accession>A0A5R9GFZ2</accession>
<keyword evidence="4" id="KW-1185">Reference proteome</keyword>
<dbReference type="EMBL" id="VCIW01000008">
    <property type="protein sequence ID" value="TLS51623.1"/>
    <property type="molecule type" value="Genomic_DNA"/>
</dbReference>
<dbReference type="AlphaFoldDB" id="A0A5R9GFZ2"/>
<comment type="caution">
    <text evidence="3">The sequence shown here is derived from an EMBL/GenBank/DDBJ whole genome shotgun (WGS) entry which is preliminary data.</text>
</comment>
<dbReference type="RefSeq" id="WP_138194837.1">
    <property type="nucleotide sequence ID" value="NZ_VCIW01000008.1"/>
</dbReference>
<dbReference type="OrthoDB" id="9798104at2"/>
<gene>
    <name evidence="3" type="ORF">FE782_14050</name>
</gene>
<dbReference type="Proteomes" id="UP000309676">
    <property type="component" value="Unassembled WGS sequence"/>
</dbReference>
<keyword evidence="1" id="KW-0010">Activator</keyword>
<dbReference type="InterPro" id="IPR000595">
    <property type="entry name" value="cNMP-bd_dom"/>
</dbReference>
<dbReference type="PROSITE" id="PS50042">
    <property type="entry name" value="CNMP_BINDING_3"/>
    <property type="match status" value="1"/>
</dbReference>
<proteinExistence type="predicted"/>
<dbReference type="InterPro" id="IPR018490">
    <property type="entry name" value="cNMP-bd_dom_sf"/>
</dbReference>
<evidence type="ECO:0000313" key="4">
    <source>
        <dbReference type="Proteomes" id="UP000309676"/>
    </source>
</evidence>
<dbReference type="SUPFAM" id="SSF51206">
    <property type="entry name" value="cAMP-binding domain-like"/>
    <property type="match status" value="1"/>
</dbReference>
<organism evidence="3 4">
    <name type="scientific">Paenibacillus antri</name>
    <dbReference type="NCBI Taxonomy" id="2582848"/>
    <lineage>
        <taxon>Bacteria</taxon>
        <taxon>Bacillati</taxon>
        <taxon>Bacillota</taxon>
        <taxon>Bacilli</taxon>
        <taxon>Bacillales</taxon>
        <taxon>Paenibacillaceae</taxon>
        <taxon>Paenibacillus</taxon>
    </lineage>
</organism>
<evidence type="ECO:0000256" key="1">
    <source>
        <dbReference type="ARBA" id="ARBA00023159"/>
    </source>
</evidence>
<evidence type="ECO:0000313" key="3">
    <source>
        <dbReference type="EMBL" id="TLS51623.1"/>
    </source>
</evidence>
<sequence>MKEILKTYLTRYTSLDEAAQQAILDDLRVEEYKKGTILLKQGDVPDRCYFVLKGCVRQYTVDEDGRELTSEFYTEEQAIAMFHRHRGDPASEYTYACLEDTAAVVGALDIEQDMYDKHAQLEGMTRRMIEQSFGHMQEEFAAFVASSPEERYMSLLRKRPNLIDRVPQHQLASYLGVTPESLSRIKRRVHP</sequence>
<reference evidence="3 4" key="1">
    <citation type="submission" date="2019-05" db="EMBL/GenBank/DDBJ databases">
        <authorList>
            <person name="Narsing Rao M.P."/>
            <person name="Li W.J."/>
        </authorList>
    </citation>
    <scope>NUCLEOTIDE SEQUENCE [LARGE SCALE GENOMIC DNA]</scope>
    <source>
        <strain evidence="3 4">SYSU_K30003</strain>
    </source>
</reference>
<dbReference type="InterPro" id="IPR014710">
    <property type="entry name" value="RmlC-like_jellyroll"/>
</dbReference>
<name>A0A5R9GFZ2_9BACL</name>
<evidence type="ECO:0000259" key="2">
    <source>
        <dbReference type="PROSITE" id="PS50042"/>
    </source>
</evidence>
<protein>
    <submittedName>
        <fullName evidence="3">Crp/Fnr family transcriptional regulator</fullName>
    </submittedName>
</protein>